<reference evidence="3" key="2">
    <citation type="submission" date="2015-07" db="EMBL/GenBank/DDBJ databases">
        <title>Contrasting host-pathogen interactions and genome evolution in two generalist and specialist microsporidian pathogens of mosquitoes.</title>
        <authorList>
            <consortium name="The Broad Institute Genomics Platform"/>
            <consortium name="The Broad Institute Genome Sequencing Center for Infectious Disease"/>
            <person name="Cuomo C.A."/>
            <person name="Sanscrainte N.D."/>
            <person name="Goldberg J.M."/>
            <person name="Heiman D."/>
            <person name="Young S."/>
            <person name="Zeng Q."/>
            <person name="Becnel J.J."/>
            <person name="Birren B.W."/>
        </authorList>
    </citation>
    <scope>NUCLEOTIDE SEQUENCE [LARGE SCALE GENOMIC DNA]</scope>
    <source>
        <strain evidence="3">USNM 41457</strain>
    </source>
</reference>
<evidence type="ECO:0000313" key="3">
    <source>
        <dbReference type="Proteomes" id="UP000003163"/>
    </source>
</evidence>
<sequence>MDRIDKFIKAKPTRKTRHIRHKGKDILVHKKEVRTIRKYKQNKCLDPTLNLYQKYNTKWSKLTMEKGLELKSGKVDQTRLNHYLERVKNYTPKPQKKEIPVIDLWEKENQISIKHKINKFELPRKPINGLLSEQKFTNAFFDEYLDKLNQKYFIAKEKKIDTIEKLLPRLPDKSKIDYYPQEVAVSYKFNFEVDILEISTDKFAISSNNYIEVYEFRNFHRILMLKTTGKIENLIITENYVAYSIENCVYIKEFDVKYTTTDYQLNIFQKNKKNSRNAKKDLYLEEIIQKHKSENDDKKNTENEFESQFMRLENNTLVIEHASKIVKMCSSKNGKHIALIACRKVYIHNIEKHKSSQPIKLKTEIPLNLLIINTTLYISTTVKLICHNLNGNKDGTDFFVPLLYVHTFGFNKNYTISANRDKRIAVESKGKIIKYMEQEKDILEIAVHRKHPLFLVAFSDEISLFYGKVTKNHDFEAIILKKWNGRYRNLHFHRDIPWFYASNGCKVQMFT</sequence>
<dbReference type="Gene3D" id="2.130.10.10">
    <property type="entry name" value="YVTN repeat-like/Quinoprotein amine dehydrogenase"/>
    <property type="match status" value="1"/>
</dbReference>
<organism evidence="2 3">
    <name type="scientific">Edhazardia aedis (strain USNM 41457)</name>
    <name type="common">Microsporidian parasite</name>
    <dbReference type="NCBI Taxonomy" id="1003232"/>
    <lineage>
        <taxon>Eukaryota</taxon>
        <taxon>Fungi</taxon>
        <taxon>Fungi incertae sedis</taxon>
        <taxon>Microsporidia</taxon>
        <taxon>Edhazardia</taxon>
    </lineage>
</organism>
<accession>J9DPA5</accession>
<dbReference type="VEuPathDB" id="MicrosporidiaDB:EDEG_02477"/>
<evidence type="ECO:0000313" key="2">
    <source>
        <dbReference type="EMBL" id="EJW03172.1"/>
    </source>
</evidence>
<dbReference type="SUPFAM" id="SSF50978">
    <property type="entry name" value="WD40 repeat-like"/>
    <property type="match status" value="1"/>
</dbReference>
<comment type="caution">
    <text evidence="2">The sequence shown here is derived from an EMBL/GenBank/DDBJ whole genome shotgun (WGS) entry which is preliminary data.</text>
</comment>
<keyword evidence="1" id="KW-0175">Coiled coil</keyword>
<keyword evidence="3" id="KW-1185">Reference proteome</keyword>
<dbReference type="Proteomes" id="UP000003163">
    <property type="component" value="Unassembled WGS sequence"/>
</dbReference>
<proteinExistence type="predicted"/>
<dbReference type="OMA" id="KRIPGRY"/>
<dbReference type="EMBL" id="AFBI03000044">
    <property type="protein sequence ID" value="EJW03172.1"/>
    <property type="molecule type" value="Genomic_DNA"/>
</dbReference>
<name>J9DPA5_EDHAE</name>
<evidence type="ECO:0000256" key="1">
    <source>
        <dbReference type="SAM" id="Coils"/>
    </source>
</evidence>
<dbReference type="InterPro" id="IPR015943">
    <property type="entry name" value="WD40/YVTN_repeat-like_dom_sf"/>
</dbReference>
<dbReference type="InParanoid" id="J9DPA5"/>
<feature type="coiled-coil region" evidence="1">
    <location>
        <begin position="284"/>
        <end position="315"/>
    </location>
</feature>
<dbReference type="InterPro" id="IPR036322">
    <property type="entry name" value="WD40_repeat_dom_sf"/>
</dbReference>
<dbReference type="AlphaFoldDB" id="J9DPA5"/>
<dbReference type="HOGENOM" id="CLU_049639_0_0_1"/>
<protein>
    <submittedName>
        <fullName evidence="2">Uncharacterized protein</fullName>
    </submittedName>
</protein>
<dbReference type="OrthoDB" id="5571054at2759"/>
<reference evidence="2 3" key="1">
    <citation type="submission" date="2011-08" db="EMBL/GenBank/DDBJ databases">
        <authorList>
            <person name="Liu Z.J."/>
            <person name="Shi F.L."/>
            <person name="Lu J.Q."/>
            <person name="Li M."/>
            <person name="Wang Z.L."/>
        </authorList>
    </citation>
    <scope>NUCLEOTIDE SEQUENCE [LARGE SCALE GENOMIC DNA]</scope>
    <source>
        <strain evidence="2 3">USNM 41457</strain>
    </source>
</reference>
<gene>
    <name evidence="2" type="ORF">EDEG_02477</name>
</gene>